<keyword evidence="3" id="KW-1185">Reference proteome</keyword>
<evidence type="ECO:0000256" key="1">
    <source>
        <dbReference type="SAM" id="MobiDB-lite"/>
    </source>
</evidence>
<proteinExistence type="predicted"/>
<sequence length="114" mass="12781">MYNLIVKLRNRLESNGIQIPEEEKIEFNIQKPKSNIKGRIIEESASYTAAFNDHSIGIDDDNSSVHSQTTRKKTNGKQSEKARNSKQIQGQQSLTDTSSNNNNINEISTSSVNN</sequence>
<protein>
    <submittedName>
        <fullName evidence="2">Uncharacterized protein</fullName>
    </submittedName>
</protein>
<evidence type="ECO:0000313" key="2">
    <source>
        <dbReference type="EMBL" id="KAK8898019.1"/>
    </source>
</evidence>
<accession>A0ABR2L3S4</accession>
<organism evidence="2 3">
    <name type="scientific">Tritrichomonas musculus</name>
    <dbReference type="NCBI Taxonomy" id="1915356"/>
    <lineage>
        <taxon>Eukaryota</taxon>
        <taxon>Metamonada</taxon>
        <taxon>Parabasalia</taxon>
        <taxon>Tritrichomonadida</taxon>
        <taxon>Tritrichomonadidae</taxon>
        <taxon>Tritrichomonas</taxon>
    </lineage>
</organism>
<feature type="compositionally biased region" description="Low complexity" evidence="1">
    <location>
        <begin position="97"/>
        <end position="114"/>
    </location>
</feature>
<reference evidence="2 3" key="1">
    <citation type="submission" date="2024-04" db="EMBL/GenBank/DDBJ databases">
        <title>Tritrichomonas musculus Genome.</title>
        <authorList>
            <person name="Alves-Ferreira E."/>
            <person name="Grigg M."/>
            <person name="Lorenzi H."/>
            <person name="Galac M."/>
        </authorList>
    </citation>
    <scope>NUCLEOTIDE SEQUENCE [LARGE SCALE GENOMIC DNA]</scope>
    <source>
        <strain evidence="2 3">EAF2021</strain>
    </source>
</reference>
<feature type="compositionally biased region" description="Polar residues" evidence="1">
    <location>
        <begin position="85"/>
        <end position="96"/>
    </location>
</feature>
<evidence type="ECO:0000313" key="3">
    <source>
        <dbReference type="Proteomes" id="UP001470230"/>
    </source>
</evidence>
<dbReference type="EMBL" id="JAPFFF010000001">
    <property type="protein sequence ID" value="KAK8898019.1"/>
    <property type="molecule type" value="Genomic_DNA"/>
</dbReference>
<gene>
    <name evidence="2" type="ORF">M9Y10_000267</name>
</gene>
<dbReference type="Proteomes" id="UP001470230">
    <property type="component" value="Unassembled WGS sequence"/>
</dbReference>
<comment type="caution">
    <text evidence="2">The sequence shown here is derived from an EMBL/GenBank/DDBJ whole genome shotgun (WGS) entry which is preliminary data.</text>
</comment>
<name>A0ABR2L3S4_9EUKA</name>
<feature type="region of interest" description="Disordered" evidence="1">
    <location>
        <begin position="55"/>
        <end position="114"/>
    </location>
</feature>